<evidence type="ECO:0000313" key="2">
    <source>
        <dbReference type="Proteomes" id="UP000054047"/>
    </source>
</evidence>
<dbReference type="AlphaFoldDB" id="A0A0C2BRG7"/>
<sequence>MTFNLLDSAWVPLYQNSAISLKKVGQSRPDPAQIMKTPCSRMISGGGKWTSEGKFRDGLASKQQFSVEYRKQTTAESAKPLLHYLPTELRVPFTLRQADILSVFDFNGTRTSNYLFQLLNQIVCGGELSNATAGQGGGNINNNQLSRLEILEAMLQRNAKILFAPNVTVVEEVISKANETLALVYELNEFVQTAAEILNKSGSQNDTYAAIKKVVLSPRTREFVKKYFGENALPNLLPRVSHKNQTKILEKWISAANQQGMDASYPSFIGFKNESMLEAFAKDADQEDITVVAGIVFDNLDEKNKTLGPVVNYKIRQKPSFTPSTEAVRDLFAVFAGPRDWDDSYYSYGFLWLQ</sequence>
<feature type="non-terminal residue" evidence="1">
    <location>
        <position position="354"/>
    </location>
</feature>
<dbReference type="Proteomes" id="UP000054047">
    <property type="component" value="Unassembled WGS sequence"/>
</dbReference>
<accession>A0A0C2BRG7</accession>
<gene>
    <name evidence="1" type="ORF">ANCDUO_23571</name>
</gene>
<reference evidence="1 2" key="1">
    <citation type="submission" date="2013-12" db="EMBL/GenBank/DDBJ databases">
        <title>Draft genome of the parsitic nematode Ancylostoma duodenale.</title>
        <authorList>
            <person name="Mitreva M."/>
        </authorList>
    </citation>
    <scope>NUCLEOTIDE SEQUENCE [LARGE SCALE GENOMIC DNA]</scope>
    <source>
        <strain evidence="1 2">Zhejiang</strain>
    </source>
</reference>
<dbReference type="EMBL" id="KN769431">
    <property type="protein sequence ID" value="KIH46378.1"/>
    <property type="molecule type" value="Genomic_DNA"/>
</dbReference>
<name>A0A0C2BRG7_9BILA</name>
<protein>
    <submittedName>
        <fullName evidence="1">Uncharacterized protein</fullName>
    </submittedName>
</protein>
<proteinExistence type="predicted"/>
<dbReference type="OrthoDB" id="8061355at2759"/>
<keyword evidence="2" id="KW-1185">Reference proteome</keyword>
<evidence type="ECO:0000313" key="1">
    <source>
        <dbReference type="EMBL" id="KIH46378.1"/>
    </source>
</evidence>
<organism evidence="1 2">
    <name type="scientific">Ancylostoma duodenale</name>
    <dbReference type="NCBI Taxonomy" id="51022"/>
    <lineage>
        <taxon>Eukaryota</taxon>
        <taxon>Metazoa</taxon>
        <taxon>Ecdysozoa</taxon>
        <taxon>Nematoda</taxon>
        <taxon>Chromadorea</taxon>
        <taxon>Rhabditida</taxon>
        <taxon>Rhabditina</taxon>
        <taxon>Rhabditomorpha</taxon>
        <taxon>Strongyloidea</taxon>
        <taxon>Ancylostomatidae</taxon>
        <taxon>Ancylostomatinae</taxon>
        <taxon>Ancylostoma</taxon>
    </lineage>
</organism>